<sequence>MRRAHSHRLRLQDGMDKIRQAAAARGGECLAHVYENSAHFYPFRCAKGHEWNAQGHEVLRGSWCKRCSWLQRSEQYLMPNGLERLHAIAASHGGECLSQGAYRGVGERYGFRCKQGHEWQALGKRVVRGGWCPLCANDKKRLTLETAQADARKRGGQCLSTAYTNNSTPLEWVCHRGHFWRAALATIRSNHWCPQCAIIARITNPKSKARLRYGLAP</sequence>
<evidence type="ECO:0000313" key="2">
    <source>
        <dbReference type="EMBL" id="TWS00830.1"/>
    </source>
</evidence>
<reference evidence="3 4" key="1">
    <citation type="submission" date="2019-06" db="EMBL/GenBank/DDBJ databases">
        <title>Pseudomonas bimorpha sp. nov. isolated from bovine raw milk and skim milk concentrate.</title>
        <authorList>
            <person name="Hofmann K."/>
            <person name="Huptas C."/>
            <person name="Doll E."/>
            <person name="Scherer S."/>
            <person name="Wenning M."/>
        </authorList>
    </citation>
    <scope>NUCLEOTIDE SEQUENCE [LARGE SCALE GENOMIC DNA]</scope>
    <source>
        <strain evidence="1 4">DSM 108989</strain>
        <strain evidence="2 3">DSM 108990</strain>
    </source>
</reference>
<dbReference type="EMBL" id="VFIO01000020">
    <property type="protein sequence ID" value="TWR83926.1"/>
    <property type="molecule type" value="Genomic_DNA"/>
</dbReference>
<accession>A0A5C5Q6K5</accession>
<evidence type="ECO:0000313" key="1">
    <source>
        <dbReference type="EMBL" id="TWR83926.1"/>
    </source>
</evidence>
<comment type="caution">
    <text evidence="2">The sequence shown here is derived from an EMBL/GenBank/DDBJ whole genome shotgun (WGS) entry which is preliminary data.</text>
</comment>
<keyword evidence="4" id="KW-1185">Reference proteome</keyword>
<evidence type="ECO:0008006" key="5">
    <source>
        <dbReference type="Google" id="ProtNLM"/>
    </source>
</evidence>
<gene>
    <name evidence="2" type="ORF">FJD37_00995</name>
    <name evidence="1" type="ORF">FJD38_23990</name>
</gene>
<name>A0A5C5Q6K5_9PSED</name>
<dbReference type="RefSeq" id="WP_122783874.1">
    <property type="nucleotide sequence ID" value="NZ_VFIO01000020.1"/>
</dbReference>
<evidence type="ECO:0000313" key="3">
    <source>
        <dbReference type="Proteomes" id="UP000317901"/>
    </source>
</evidence>
<dbReference type="OrthoDB" id="583824at2"/>
<proteinExistence type="predicted"/>
<protein>
    <recommendedName>
        <fullName evidence="5">Zinc-ribbon domain-containing protein</fullName>
    </recommendedName>
</protein>
<organism evidence="2 3">
    <name type="scientific">Pseudomonas saxonica</name>
    <dbReference type="NCBI Taxonomy" id="2600598"/>
    <lineage>
        <taxon>Bacteria</taxon>
        <taxon>Pseudomonadati</taxon>
        <taxon>Pseudomonadota</taxon>
        <taxon>Gammaproteobacteria</taxon>
        <taxon>Pseudomonadales</taxon>
        <taxon>Pseudomonadaceae</taxon>
        <taxon>Pseudomonas</taxon>
    </lineage>
</organism>
<evidence type="ECO:0000313" key="4">
    <source>
        <dbReference type="Proteomes" id="UP000318428"/>
    </source>
</evidence>
<dbReference type="EMBL" id="VFIP01000001">
    <property type="protein sequence ID" value="TWS00830.1"/>
    <property type="molecule type" value="Genomic_DNA"/>
</dbReference>
<dbReference type="Proteomes" id="UP000318428">
    <property type="component" value="Unassembled WGS sequence"/>
</dbReference>
<dbReference type="AlphaFoldDB" id="A0A5C5Q6K5"/>
<dbReference type="Proteomes" id="UP000317901">
    <property type="component" value="Unassembled WGS sequence"/>
</dbReference>